<feature type="compositionally biased region" description="Polar residues" evidence="4">
    <location>
        <begin position="107"/>
        <end position="123"/>
    </location>
</feature>
<dbReference type="InterPro" id="IPR006447">
    <property type="entry name" value="Myb_dom_plants"/>
</dbReference>
<dbReference type="NCBIfam" id="TIGR01557">
    <property type="entry name" value="myb_SHAQKYF"/>
    <property type="match status" value="1"/>
</dbReference>
<evidence type="ECO:0000259" key="6">
    <source>
        <dbReference type="Pfam" id="PF14379"/>
    </source>
</evidence>
<dbReference type="Gramene" id="RZC77417">
    <property type="protein sequence ID" value="RZC77417"/>
    <property type="gene ID" value="C5167_001557"/>
</dbReference>
<dbReference type="Gene3D" id="1.10.10.60">
    <property type="entry name" value="Homeodomain-like"/>
    <property type="match status" value="1"/>
</dbReference>
<dbReference type="Pfam" id="PF00249">
    <property type="entry name" value="Myb_DNA-binding"/>
    <property type="match status" value="1"/>
</dbReference>
<feature type="region of interest" description="Disordered" evidence="4">
    <location>
        <begin position="208"/>
        <end position="230"/>
    </location>
</feature>
<accession>A0A4Y7KX99</accession>
<keyword evidence="3" id="KW-0539">Nucleus</keyword>
<dbReference type="EMBL" id="CM010723">
    <property type="protein sequence ID" value="RZC77417.1"/>
    <property type="molecule type" value="Genomic_DNA"/>
</dbReference>
<dbReference type="STRING" id="3469.A0A4Y7KX99"/>
<reference evidence="7 8" key="1">
    <citation type="journal article" date="2018" name="Science">
        <title>The opium poppy genome and morphinan production.</title>
        <authorList>
            <person name="Guo L."/>
            <person name="Winzer T."/>
            <person name="Yang X."/>
            <person name="Li Y."/>
            <person name="Ning Z."/>
            <person name="He Z."/>
            <person name="Teodor R."/>
            <person name="Lu Y."/>
            <person name="Bowser T.A."/>
            <person name="Graham I.A."/>
            <person name="Ye K."/>
        </authorList>
    </citation>
    <scope>NUCLEOTIDE SEQUENCE [LARGE SCALE GENOMIC DNA]</scope>
    <source>
        <strain evidence="8">cv. HN1</strain>
        <tissue evidence="7">Leaves</tissue>
    </source>
</reference>
<sequence>MNTQKIEYQEQNYGSLNDNPCNLPNNSLEKFGSFRESREMGMSFQSPLPVSEISLQLPNVTPAYTANSTNSISGRSGSVSSVFYANECYMNFPQHEYQYGTLPMVSQLPQNHNPDTSYQSSEEPYSDKLSQSSCSSGFSPVSPGVAISVKTRIRWTQDLHEKFVGCVNQLGGSEKATPKGILKLMQSEGLTIFHVKSHLQKYRTAKYMPESGDGKADRRTSLDDPAPLDPKTGLQITEALRLQLDVQRRLHEQLEIQRNLQLRIEEQGKQLKKMFDEQQKKKKTLFDIQNLDIMLTEEEEAGTVEDVQVLCTGEGPNTLF</sequence>
<feature type="compositionally biased region" description="Basic and acidic residues" evidence="4">
    <location>
        <begin position="212"/>
        <end position="222"/>
    </location>
</feature>
<dbReference type="InterPro" id="IPR001005">
    <property type="entry name" value="SANT/Myb"/>
</dbReference>
<evidence type="ECO:0000256" key="1">
    <source>
        <dbReference type="ARBA" id="ARBA00023015"/>
    </source>
</evidence>
<dbReference type="GO" id="GO:0003700">
    <property type="term" value="F:DNA-binding transcription factor activity"/>
    <property type="evidence" value="ECO:0007669"/>
    <property type="project" value="InterPro"/>
</dbReference>
<protein>
    <recommendedName>
        <fullName evidence="9">HTH myb-type domain-containing protein</fullName>
    </recommendedName>
</protein>
<feature type="domain" description="Myb-like" evidence="5">
    <location>
        <begin position="154"/>
        <end position="203"/>
    </location>
</feature>
<evidence type="ECO:0000256" key="2">
    <source>
        <dbReference type="ARBA" id="ARBA00023163"/>
    </source>
</evidence>
<dbReference type="PANTHER" id="PTHR31499">
    <property type="entry name" value="MYB FAMILY TRANSCRIPTION FACTOR PHL11"/>
    <property type="match status" value="1"/>
</dbReference>
<dbReference type="Proteomes" id="UP000316621">
    <property type="component" value="Chromosome 9"/>
</dbReference>
<organism evidence="7 8">
    <name type="scientific">Papaver somniferum</name>
    <name type="common">Opium poppy</name>
    <dbReference type="NCBI Taxonomy" id="3469"/>
    <lineage>
        <taxon>Eukaryota</taxon>
        <taxon>Viridiplantae</taxon>
        <taxon>Streptophyta</taxon>
        <taxon>Embryophyta</taxon>
        <taxon>Tracheophyta</taxon>
        <taxon>Spermatophyta</taxon>
        <taxon>Magnoliopsida</taxon>
        <taxon>Ranunculales</taxon>
        <taxon>Papaveraceae</taxon>
        <taxon>Papaveroideae</taxon>
        <taxon>Papaver</taxon>
    </lineage>
</organism>
<dbReference type="InterPro" id="IPR046955">
    <property type="entry name" value="PHR1-like"/>
</dbReference>
<keyword evidence="8" id="KW-1185">Reference proteome</keyword>
<proteinExistence type="predicted"/>
<evidence type="ECO:0000259" key="5">
    <source>
        <dbReference type="Pfam" id="PF00249"/>
    </source>
</evidence>
<dbReference type="Pfam" id="PF14379">
    <property type="entry name" value="Myb_CC_LHEQLE"/>
    <property type="match status" value="1"/>
</dbReference>
<keyword evidence="1" id="KW-0805">Transcription regulation</keyword>
<feature type="region of interest" description="Disordered" evidence="4">
    <location>
        <begin position="105"/>
        <end position="133"/>
    </location>
</feature>
<evidence type="ECO:0008006" key="9">
    <source>
        <dbReference type="Google" id="ProtNLM"/>
    </source>
</evidence>
<evidence type="ECO:0000313" key="7">
    <source>
        <dbReference type="EMBL" id="RZC77417.1"/>
    </source>
</evidence>
<name>A0A4Y7KX99_PAPSO</name>
<dbReference type="AlphaFoldDB" id="A0A4Y7KX99"/>
<feature type="domain" description="MYB-CC type transcription factor LHEQLE-containing" evidence="6">
    <location>
        <begin position="234"/>
        <end position="280"/>
    </location>
</feature>
<evidence type="ECO:0000313" key="8">
    <source>
        <dbReference type="Proteomes" id="UP000316621"/>
    </source>
</evidence>
<dbReference type="InterPro" id="IPR025756">
    <property type="entry name" value="Myb_CC_LHEQLE"/>
</dbReference>
<dbReference type="PANTHER" id="PTHR31499:SF85">
    <property type="entry name" value="TRANSCRIPTION FACTOR MYB-RELATED FAMILY"/>
    <property type="match status" value="1"/>
</dbReference>
<dbReference type="InterPro" id="IPR009057">
    <property type="entry name" value="Homeodomain-like_sf"/>
</dbReference>
<gene>
    <name evidence="7" type="ORF">C5167_001557</name>
</gene>
<dbReference type="SUPFAM" id="SSF46689">
    <property type="entry name" value="Homeodomain-like"/>
    <property type="match status" value="1"/>
</dbReference>
<keyword evidence="2" id="KW-0804">Transcription</keyword>
<evidence type="ECO:0000256" key="3">
    <source>
        <dbReference type="ARBA" id="ARBA00023242"/>
    </source>
</evidence>
<dbReference type="FunFam" id="1.10.10.60:FF:000002">
    <property type="entry name" value="Myb family transcription factor"/>
    <property type="match status" value="1"/>
</dbReference>
<dbReference type="GO" id="GO:0003677">
    <property type="term" value="F:DNA binding"/>
    <property type="evidence" value="ECO:0007669"/>
    <property type="project" value="InterPro"/>
</dbReference>
<evidence type="ECO:0000256" key="4">
    <source>
        <dbReference type="SAM" id="MobiDB-lite"/>
    </source>
</evidence>